<accession>A0A2K1J943</accession>
<keyword evidence="1" id="KW-0732">Signal</keyword>
<feature type="chain" id="PRO_5036042851" evidence="1">
    <location>
        <begin position="17"/>
        <end position="49"/>
    </location>
</feature>
<sequence length="49" mass="5644">MILLWIEPYLMLTCLSDYSACLLHVISEAADTHTSLRNPFLRLVLVYTC</sequence>
<reference evidence="2 4" key="2">
    <citation type="journal article" date="2018" name="Plant J.">
        <title>The Physcomitrella patens chromosome-scale assembly reveals moss genome structure and evolution.</title>
        <authorList>
            <person name="Lang D."/>
            <person name="Ullrich K.K."/>
            <person name="Murat F."/>
            <person name="Fuchs J."/>
            <person name="Jenkins J."/>
            <person name="Haas F.B."/>
            <person name="Piednoel M."/>
            <person name="Gundlach H."/>
            <person name="Van Bel M."/>
            <person name="Meyberg R."/>
            <person name="Vives C."/>
            <person name="Morata J."/>
            <person name="Symeonidi A."/>
            <person name="Hiss M."/>
            <person name="Muchero W."/>
            <person name="Kamisugi Y."/>
            <person name="Saleh O."/>
            <person name="Blanc G."/>
            <person name="Decker E.L."/>
            <person name="van Gessel N."/>
            <person name="Grimwood J."/>
            <person name="Hayes R.D."/>
            <person name="Graham S.W."/>
            <person name="Gunter L.E."/>
            <person name="McDaniel S.F."/>
            <person name="Hoernstein S.N.W."/>
            <person name="Larsson A."/>
            <person name="Li F.W."/>
            <person name="Perroud P.F."/>
            <person name="Phillips J."/>
            <person name="Ranjan P."/>
            <person name="Rokshar D.S."/>
            <person name="Rothfels C.J."/>
            <person name="Schneider L."/>
            <person name="Shu S."/>
            <person name="Stevenson D.W."/>
            <person name="Thummler F."/>
            <person name="Tillich M."/>
            <person name="Villarreal Aguilar J.C."/>
            <person name="Widiez T."/>
            <person name="Wong G.K."/>
            <person name="Wymore A."/>
            <person name="Zhang Y."/>
            <person name="Zimmer A.D."/>
            <person name="Quatrano R.S."/>
            <person name="Mayer K.F.X."/>
            <person name="Goodstein D."/>
            <person name="Casacuberta J.M."/>
            <person name="Vandepoele K."/>
            <person name="Reski R."/>
            <person name="Cuming A.C."/>
            <person name="Tuskan G.A."/>
            <person name="Maumus F."/>
            <person name="Salse J."/>
            <person name="Schmutz J."/>
            <person name="Rensing S.A."/>
        </authorList>
    </citation>
    <scope>NUCLEOTIDE SEQUENCE [LARGE SCALE GENOMIC DNA]</scope>
    <source>
        <strain evidence="3 4">cv. Gransden 2004</strain>
    </source>
</reference>
<name>A0A2K1J943_PHYPA</name>
<dbReference type="Gramene" id="Pp3c16_17902V3.1">
    <property type="protein sequence ID" value="PAC:32984844.CDS.1"/>
    <property type="gene ID" value="Pp3c16_17902"/>
</dbReference>
<protein>
    <submittedName>
        <fullName evidence="2 3">Uncharacterized protein</fullName>
    </submittedName>
</protein>
<dbReference type="InParanoid" id="A0A2K1J943"/>
<evidence type="ECO:0000313" key="4">
    <source>
        <dbReference type="Proteomes" id="UP000006727"/>
    </source>
</evidence>
<dbReference type="EnsemblPlants" id="Pp3c16_17902V3.1">
    <property type="protein sequence ID" value="PAC:32984844.CDS.1"/>
    <property type="gene ID" value="Pp3c16_17902"/>
</dbReference>
<evidence type="ECO:0000256" key="1">
    <source>
        <dbReference type="SAM" id="SignalP"/>
    </source>
</evidence>
<organism evidence="2">
    <name type="scientific">Physcomitrium patens</name>
    <name type="common">Spreading-leaved earth moss</name>
    <name type="synonym">Physcomitrella patens</name>
    <dbReference type="NCBI Taxonomy" id="3218"/>
    <lineage>
        <taxon>Eukaryota</taxon>
        <taxon>Viridiplantae</taxon>
        <taxon>Streptophyta</taxon>
        <taxon>Embryophyta</taxon>
        <taxon>Bryophyta</taxon>
        <taxon>Bryophytina</taxon>
        <taxon>Bryopsida</taxon>
        <taxon>Funariidae</taxon>
        <taxon>Funariales</taxon>
        <taxon>Funariaceae</taxon>
        <taxon>Physcomitrium</taxon>
    </lineage>
</organism>
<dbReference type="AlphaFoldDB" id="A0A2K1J943"/>
<feature type="signal peptide" evidence="1">
    <location>
        <begin position="1"/>
        <end position="16"/>
    </location>
</feature>
<reference evidence="3" key="3">
    <citation type="submission" date="2020-12" db="UniProtKB">
        <authorList>
            <consortium name="EnsemblPlants"/>
        </authorList>
    </citation>
    <scope>IDENTIFICATION</scope>
</reference>
<keyword evidence="4" id="KW-1185">Reference proteome</keyword>
<proteinExistence type="predicted"/>
<dbReference type="Proteomes" id="UP000006727">
    <property type="component" value="Chromosome 16"/>
</dbReference>
<dbReference type="EMBL" id="ABEU02000016">
    <property type="protein sequence ID" value="PNR38043.1"/>
    <property type="molecule type" value="Genomic_DNA"/>
</dbReference>
<evidence type="ECO:0000313" key="3">
    <source>
        <dbReference type="EnsemblPlants" id="PAC:32984844.CDS.1"/>
    </source>
</evidence>
<evidence type="ECO:0000313" key="2">
    <source>
        <dbReference type="EMBL" id="PNR38043.1"/>
    </source>
</evidence>
<gene>
    <name evidence="2" type="ORF">PHYPA_021154</name>
</gene>
<reference evidence="2 4" key="1">
    <citation type="journal article" date="2008" name="Science">
        <title>The Physcomitrella genome reveals evolutionary insights into the conquest of land by plants.</title>
        <authorList>
            <person name="Rensing S."/>
            <person name="Lang D."/>
            <person name="Zimmer A."/>
            <person name="Terry A."/>
            <person name="Salamov A."/>
            <person name="Shapiro H."/>
            <person name="Nishiyama T."/>
            <person name="Perroud P.-F."/>
            <person name="Lindquist E."/>
            <person name="Kamisugi Y."/>
            <person name="Tanahashi T."/>
            <person name="Sakakibara K."/>
            <person name="Fujita T."/>
            <person name="Oishi K."/>
            <person name="Shin-I T."/>
            <person name="Kuroki Y."/>
            <person name="Toyoda A."/>
            <person name="Suzuki Y."/>
            <person name="Hashimoto A."/>
            <person name="Yamaguchi K."/>
            <person name="Sugano A."/>
            <person name="Kohara Y."/>
            <person name="Fujiyama A."/>
            <person name="Anterola A."/>
            <person name="Aoki S."/>
            <person name="Ashton N."/>
            <person name="Barbazuk W.B."/>
            <person name="Barker E."/>
            <person name="Bennetzen J."/>
            <person name="Bezanilla M."/>
            <person name="Blankenship R."/>
            <person name="Cho S.H."/>
            <person name="Dutcher S."/>
            <person name="Estelle M."/>
            <person name="Fawcett J.A."/>
            <person name="Gundlach H."/>
            <person name="Hanada K."/>
            <person name="Heyl A."/>
            <person name="Hicks K.A."/>
            <person name="Hugh J."/>
            <person name="Lohr M."/>
            <person name="Mayer K."/>
            <person name="Melkozernov A."/>
            <person name="Murata T."/>
            <person name="Nelson D."/>
            <person name="Pils B."/>
            <person name="Prigge M."/>
            <person name="Reiss B."/>
            <person name="Renner T."/>
            <person name="Rombauts S."/>
            <person name="Rushton P."/>
            <person name="Sanderfoot A."/>
            <person name="Schween G."/>
            <person name="Shiu S.-H."/>
            <person name="Stueber K."/>
            <person name="Theodoulou F.L."/>
            <person name="Tu H."/>
            <person name="Van de Peer Y."/>
            <person name="Verrier P.J."/>
            <person name="Waters E."/>
            <person name="Wood A."/>
            <person name="Yang L."/>
            <person name="Cove D."/>
            <person name="Cuming A."/>
            <person name="Hasebe M."/>
            <person name="Lucas S."/>
            <person name="Mishler D.B."/>
            <person name="Reski R."/>
            <person name="Grigoriev I."/>
            <person name="Quatrano R.S."/>
            <person name="Boore J.L."/>
        </authorList>
    </citation>
    <scope>NUCLEOTIDE SEQUENCE [LARGE SCALE GENOMIC DNA]</scope>
    <source>
        <strain evidence="3 4">cv. Gransden 2004</strain>
    </source>
</reference>